<accession>A0AAW2E2V0</accession>
<organism evidence="1 2">
    <name type="scientific">Lithocarpus litseifolius</name>
    <dbReference type="NCBI Taxonomy" id="425828"/>
    <lineage>
        <taxon>Eukaryota</taxon>
        <taxon>Viridiplantae</taxon>
        <taxon>Streptophyta</taxon>
        <taxon>Embryophyta</taxon>
        <taxon>Tracheophyta</taxon>
        <taxon>Spermatophyta</taxon>
        <taxon>Magnoliopsida</taxon>
        <taxon>eudicotyledons</taxon>
        <taxon>Gunneridae</taxon>
        <taxon>Pentapetalae</taxon>
        <taxon>rosids</taxon>
        <taxon>fabids</taxon>
        <taxon>Fagales</taxon>
        <taxon>Fagaceae</taxon>
        <taxon>Lithocarpus</taxon>
    </lineage>
</organism>
<dbReference type="EMBL" id="JAZDWU010000001">
    <property type="protein sequence ID" value="KAL0015366.1"/>
    <property type="molecule type" value="Genomic_DNA"/>
</dbReference>
<protein>
    <submittedName>
        <fullName evidence="1">Uncharacterized protein</fullName>
    </submittedName>
</protein>
<dbReference type="Proteomes" id="UP001459277">
    <property type="component" value="Unassembled WGS sequence"/>
</dbReference>
<sequence length="149" mass="17374">MELIPKPVQGTLKRYWRRQRYQRLHGSKPVRKNVKITRFGGSPRRRVWRIRAVPKLRLKNFTPLKLWTKIKNAYMNMMVSLAGNVGSLNTSNVFGGRRLITGSQSGEFTLWNGQSFNLKEFFRPMIKQSGQWCGVIRITGWFLVMMGAQ</sequence>
<proteinExistence type="predicted"/>
<dbReference type="PANTHER" id="PTHR33702:SF16">
    <property type="match status" value="1"/>
</dbReference>
<dbReference type="AlphaFoldDB" id="A0AAW2E2V0"/>
<comment type="caution">
    <text evidence="1">The sequence shown here is derived from an EMBL/GenBank/DDBJ whole genome shotgun (WGS) entry which is preliminary data.</text>
</comment>
<evidence type="ECO:0000313" key="2">
    <source>
        <dbReference type="Proteomes" id="UP001459277"/>
    </source>
</evidence>
<dbReference type="PANTHER" id="PTHR33702">
    <property type="entry name" value="BNAA09G40010D PROTEIN"/>
    <property type="match status" value="1"/>
</dbReference>
<reference evidence="1 2" key="1">
    <citation type="submission" date="2024-01" db="EMBL/GenBank/DDBJ databases">
        <title>A telomere-to-telomere, gap-free genome of sweet tea (Lithocarpus litseifolius).</title>
        <authorList>
            <person name="Zhou J."/>
        </authorList>
    </citation>
    <scope>NUCLEOTIDE SEQUENCE [LARGE SCALE GENOMIC DNA]</scope>
    <source>
        <strain evidence="1">Zhou-2022a</strain>
        <tissue evidence="1">Leaf</tissue>
    </source>
</reference>
<keyword evidence="2" id="KW-1185">Reference proteome</keyword>
<name>A0AAW2E2V0_9ROSI</name>
<evidence type="ECO:0000313" key="1">
    <source>
        <dbReference type="EMBL" id="KAL0015366.1"/>
    </source>
</evidence>
<gene>
    <name evidence="1" type="ORF">SO802_002435</name>
</gene>